<dbReference type="GO" id="GO:0009279">
    <property type="term" value="C:cell outer membrane"/>
    <property type="evidence" value="ECO:0007669"/>
    <property type="project" value="UniProtKB-SubCell"/>
</dbReference>
<dbReference type="InterPro" id="IPR036942">
    <property type="entry name" value="Beta-barrel_TonB_sf"/>
</dbReference>
<dbReference type="EMBL" id="WTZA01000001">
    <property type="protein sequence ID" value="MXO75028.1"/>
    <property type="molecule type" value="Genomic_DNA"/>
</dbReference>
<evidence type="ECO:0000313" key="15">
    <source>
        <dbReference type="EMBL" id="MXO75028.1"/>
    </source>
</evidence>
<keyword evidence="8 10" id="KW-0472">Membrane</keyword>
<keyword evidence="3 10" id="KW-1134">Transmembrane beta strand</keyword>
<accession>A0A6I4TF20</accession>
<evidence type="ECO:0000256" key="5">
    <source>
        <dbReference type="ARBA" id="ARBA00022729"/>
    </source>
</evidence>
<gene>
    <name evidence="15" type="ORF">GRI40_07320</name>
</gene>
<comment type="subcellular location">
    <subcellularLocation>
        <location evidence="1 10">Cell outer membrane</location>
        <topology evidence="1 10">Multi-pass membrane protein</topology>
    </subcellularLocation>
</comment>
<reference evidence="15 16" key="1">
    <citation type="submission" date="2019-12" db="EMBL/GenBank/DDBJ databases">
        <title>Genomic-based taxomic classification of the family Erythrobacteraceae.</title>
        <authorList>
            <person name="Xu L."/>
        </authorList>
    </citation>
    <scope>NUCLEOTIDE SEQUENCE [LARGE SCALE GENOMIC DNA]</scope>
    <source>
        <strain evidence="15 16">100921-2</strain>
    </source>
</reference>
<dbReference type="GO" id="GO:0015889">
    <property type="term" value="P:cobalamin transport"/>
    <property type="evidence" value="ECO:0007669"/>
    <property type="project" value="TreeGrafter"/>
</dbReference>
<dbReference type="InterPro" id="IPR039426">
    <property type="entry name" value="TonB-dep_rcpt-like"/>
</dbReference>
<keyword evidence="4 10" id="KW-0812">Transmembrane</keyword>
<keyword evidence="7 11" id="KW-0798">TonB box</keyword>
<keyword evidence="6" id="KW-0406">Ion transport</keyword>
<sequence>MPAFRYLLAAAPLLSFPSLAVAETGPVDAGTIIVTATRTERPVESVGQSVTIVDEEEIAARQAVSAIDILRTVPGVRFNRNGGLGAAAGLSIRGAESDHTVVLIDGVKLNDPAAPGAGFDFGPLLMGNIARVEVVRGAQSVLYGSQAIGGVVNLITRTATDPFALDARAEYGSRDTAHLVGNVSGRAGAASGSLGITYLRTDGISAFSSERGGAERDGFESIGGNGRLTVDVSDTVSLDLRGFYADASIDLDGFPPPLYAFSDTADRSFRKDLVGYAGVNAALLQGRFRNRLGIAYTRVDRRNVDRSLDTAVETFASEGTNRRFEYQGVLDLSRATQLVMGAEHEESRYASSNYGGPDDRESVTVQSLYGQLSLAPLPGLSLIGGVRHDDHRTFGGETTVAGNAAWSPNGGATVIRASYGEGFKAPSLFQLFSDYGNTALQPERARTRDVGITHAFLDRRAQVGVTWFNRTATNLIAYVSCFGSTDALCAERPFGTYDNIARAKADGWEFTLGLEPVDGFDLALQYSVVDAFDRVSGRRLARRARESASLVADWRAPSGLSLGMTVLMTGDSFEDAANTAPLDGYVETDLRAGFALTPQIEVFGRIDNLFDARYETALLYGQPGRSVTAGLRYSM</sequence>
<dbReference type="SUPFAM" id="SSF56935">
    <property type="entry name" value="Porins"/>
    <property type="match status" value="1"/>
</dbReference>
<keyword evidence="5 12" id="KW-0732">Signal</keyword>
<dbReference type="InterPro" id="IPR000531">
    <property type="entry name" value="Beta-barrel_TonB"/>
</dbReference>
<dbReference type="OrthoDB" id="9796221at2"/>
<evidence type="ECO:0000256" key="4">
    <source>
        <dbReference type="ARBA" id="ARBA00022692"/>
    </source>
</evidence>
<evidence type="ECO:0000313" key="16">
    <source>
        <dbReference type="Proteomes" id="UP000439522"/>
    </source>
</evidence>
<dbReference type="GO" id="GO:0006811">
    <property type="term" value="P:monoatomic ion transport"/>
    <property type="evidence" value="ECO:0007669"/>
    <property type="project" value="UniProtKB-KW"/>
</dbReference>
<keyword evidence="9 10" id="KW-0998">Cell outer membrane</keyword>
<name>A0A6I4TF20_9SPHN</name>
<dbReference type="InterPro" id="IPR012910">
    <property type="entry name" value="Plug_dom"/>
</dbReference>
<dbReference type="Proteomes" id="UP000439522">
    <property type="component" value="Unassembled WGS sequence"/>
</dbReference>
<dbReference type="Gene3D" id="2.40.170.20">
    <property type="entry name" value="TonB-dependent receptor, beta-barrel domain"/>
    <property type="match status" value="1"/>
</dbReference>
<evidence type="ECO:0000256" key="2">
    <source>
        <dbReference type="ARBA" id="ARBA00022448"/>
    </source>
</evidence>
<dbReference type="RefSeq" id="WP_160610724.1">
    <property type="nucleotide sequence ID" value="NZ_WTZA01000001.1"/>
</dbReference>
<evidence type="ECO:0000259" key="13">
    <source>
        <dbReference type="Pfam" id="PF00593"/>
    </source>
</evidence>
<dbReference type="AlphaFoldDB" id="A0A6I4TF20"/>
<feature type="signal peptide" evidence="12">
    <location>
        <begin position="1"/>
        <end position="22"/>
    </location>
</feature>
<feature type="chain" id="PRO_5026067220" evidence="12">
    <location>
        <begin position="23"/>
        <end position="635"/>
    </location>
</feature>
<comment type="similarity">
    <text evidence="10 11">Belongs to the TonB-dependent receptor family.</text>
</comment>
<comment type="caution">
    <text evidence="15">The sequence shown here is derived from an EMBL/GenBank/DDBJ whole genome shotgun (WGS) entry which is preliminary data.</text>
</comment>
<evidence type="ECO:0000256" key="6">
    <source>
        <dbReference type="ARBA" id="ARBA00023065"/>
    </source>
</evidence>
<dbReference type="Pfam" id="PF07715">
    <property type="entry name" value="Plug"/>
    <property type="match status" value="1"/>
</dbReference>
<dbReference type="Pfam" id="PF00593">
    <property type="entry name" value="TonB_dep_Rec_b-barrel"/>
    <property type="match status" value="1"/>
</dbReference>
<feature type="domain" description="TonB-dependent receptor plug" evidence="14">
    <location>
        <begin position="43"/>
        <end position="151"/>
    </location>
</feature>
<evidence type="ECO:0000256" key="8">
    <source>
        <dbReference type="ARBA" id="ARBA00023136"/>
    </source>
</evidence>
<dbReference type="InterPro" id="IPR037066">
    <property type="entry name" value="Plug_dom_sf"/>
</dbReference>
<evidence type="ECO:0000256" key="12">
    <source>
        <dbReference type="SAM" id="SignalP"/>
    </source>
</evidence>
<dbReference type="PANTHER" id="PTHR30069">
    <property type="entry name" value="TONB-DEPENDENT OUTER MEMBRANE RECEPTOR"/>
    <property type="match status" value="1"/>
</dbReference>
<proteinExistence type="inferred from homology"/>
<evidence type="ECO:0000256" key="9">
    <source>
        <dbReference type="ARBA" id="ARBA00023237"/>
    </source>
</evidence>
<evidence type="ECO:0000256" key="10">
    <source>
        <dbReference type="PROSITE-ProRule" id="PRU01360"/>
    </source>
</evidence>
<evidence type="ECO:0000256" key="7">
    <source>
        <dbReference type="ARBA" id="ARBA00023077"/>
    </source>
</evidence>
<keyword evidence="15" id="KW-0675">Receptor</keyword>
<dbReference type="CDD" id="cd01347">
    <property type="entry name" value="ligand_gated_channel"/>
    <property type="match status" value="1"/>
</dbReference>
<dbReference type="PANTHER" id="PTHR30069:SF53">
    <property type="entry name" value="COLICIN I RECEPTOR-RELATED"/>
    <property type="match status" value="1"/>
</dbReference>
<keyword evidence="2 10" id="KW-0813">Transport</keyword>
<organism evidence="15 16">
    <name type="scientific">Tsuneonella aeria</name>
    <dbReference type="NCBI Taxonomy" id="1837929"/>
    <lineage>
        <taxon>Bacteria</taxon>
        <taxon>Pseudomonadati</taxon>
        <taxon>Pseudomonadota</taxon>
        <taxon>Alphaproteobacteria</taxon>
        <taxon>Sphingomonadales</taxon>
        <taxon>Erythrobacteraceae</taxon>
        <taxon>Tsuneonella</taxon>
    </lineage>
</organism>
<protein>
    <submittedName>
        <fullName evidence="15">TonB-dependent receptor</fullName>
    </submittedName>
</protein>
<evidence type="ECO:0000259" key="14">
    <source>
        <dbReference type="Pfam" id="PF07715"/>
    </source>
</evidence>
<feature type="domain" description="TonB-dependent receptor-like beta-barrel" evidence="13">
    <location>
        <begin position="235"/>
        <end position="609"/>
    </location>
</feature>
<dbReference type="PROSITE" id="PS52016">
    <property type="entry name" value="TONB_DEPENDENT_REC_3"/>
    <property type="match status" value="1"/>
</dbReference>
<evidence type="ECO:0000256" key="3">
    <source>
        <dbReference type="ARBA" id="ARBA00022452"/>
    </source>
</evidence>
<evidence type="ECO:0000256" key="1">
    <source>
        <dbReference type="ARBA" id="ARBA00004571"/>
    </source>
</evidence>
<keyword evidence="16" id="KW-1185">Reference proteome</keyword>
<evidence type="ECO:0000256" key="11">
    <source>
        <dbReference type="RuleBase" id="RU003357"/>
    </source>
</evidence>
<dbReference type="Gene3D" id="2.170.130.10">
    <property type="entry name" value="TonB-dependent receptor, plug domain"/>
    <property type="match status" value="1"/>
</dbReference>